<organism evidence="1 2">
    <name type="scientific">Candidatus Magasanikbacteria bacterium GW2011_GWC2_41_17</name>
    <dbReference type="NCBI Taxonomy" id="1619048"/>
    <lineage>
        <taxon>Bacteria</taxon>
        <taxon>Candidatus Magasanikiibacteriota</taxon>
    </lineage>
</organism>
<comment type="caution">
    <text evidence="1">The sequence shown here is derived from an EMBL/GenBank/DDBJ whole genome shotgun (WGS) entry which is preliminary data.</text>
</comment>
<evidence type="ECO:0008006" key="3">
    <source>
        <dbReference type="Google" id="ProtNLM"/>
    </source>
</evidence>
<dbReference type="AlphaFoldDB" id="A0A0G0VA21"/>
<dbReference type="Gene3D" id="2.130.10.130">
    <property type="entry name" value="Integrin alpha, N-terminal"/>
    <property type="match status" value="1"/>
</dbReference>
<dbReference type="STRING" id="1619048.UU49_C0024G0002"/>
<proteinExistence type="predicted"/>
<dbReference type="EMBL" id="LCAV01000024">
    <property type="protein sequence ID" value="KKR97774.1"/>
    <property type="molecule type" value="Genomic_DNA"/>
</dbReference>
<evidence type="ECO:0000313" key="2">
    <source>
        <dbReference type="Proteomes" id="UP000034108"/>
    </source>
</evidence>
<dbReference type="PANTHER" id="PTHR44103:SF1">
    <property type="entry name" value="PROPROTEIN CONVERTASE P"/>
    <property type="match status" value="1"/>
</dbReference>
<gene>
    <name evidence="1" type="ORF">UU49_C0024G0002</name>
</gene>
<dbReference type="Proteomes" id="UP000034108">
    <property type="component" value="Unassembled WGS sequence"/>
</dbReference>
<reference evidence="1 2" key="1">
    <citation type="journal article" date="2015" name="Nature">
        <title>rRNA introns, odd ribosomes, and small enigmatic genomes across a large radiation of phyla.</title>
        <authorList>
            <person name="Brown C.T."/>
            <person name="Hug L.A."/>
            <person name="Thomas B.C."/>
            <person name="Sharon I."/>
            <person name="Castelle C.J."/>
            <person name="Singh A."/>
            <person name="Wilkins M.J."/>
            <person name="Williams K.H."/>
            <person name="Banfield J.F."/>
        </authorList>
    </citation>
    <scope>NUCLEOTIDE SEQUENCE [LARGE SCALE GENOMIC DNA]</scope>
</reference>
<dbReference type="Pfam" id="PF14885">
    <property type="entry name" value="GHL15"/>
    <property type="match status" value="1"/>
</dbReference>
<name>A0A0G0VA21_9BACT</name>
<dbReference type="InterPro" id="IPR029455">
    <property type="entry name" value="GHL15"/>
</dbReference>
<accession>A0A0G0VA21</accession>
<evidence type="ECO:0000313" key="1">
    <source>
        <dbReference type="EMBL" id="KKR97774.1"/>
    </source>
</evidence>
<dbReference type="InterPro" id="IPR028994">
    <property type="entry name" value="Integrin_alpha_N"/>
</dbReference>
<sequence>MPNCKFWIKQFRFWTIVLTIVSLSVPFGLGQAIIIKSTFPRLSNYFLSWELSDEQAVELAKWDLVILDMEHQVKNKEKILKMRELNPKIVILAYIASQEIRSDAIQLSQYIPLRAELYQGIQSSWWLKRPDGAKISWWPGTEMLNVADVAPKVNGQNWGDFFSNFVVNKVLASGLWDGIFFDNTWNSLTGMVGDNLDIDGDGAVETKSEIEAAYRRGMSLVFNKIRSAGSQYLIMGNDGDIFTELNGMQLENFPYARGWSKMMRDYATYPTLAVPPAFSAFNANTANIGGRDDYQKARYGLTSALLVDGFYSFDLGDQNHGQTWWYDEYNFSLGEQAGQAFLVKNNSRDFNQRGLWRRDFKDGLVLVNSGNVAETVDLGGEYEKDFKDGLVLVNSGNVAETVDLGGEYEKLRGTQDPSVNDGLIVSTVTVQPQDGLILLRPLDELRNTFFRNGSFARVFNSQGKSLRNGFFAYQKQFKGGQYLYRGDLDNDGETETIRLRGNAVELYKGENFWLSFSPFGSKFKGDLSLAVGDVDADGVRDLVVGQHSVGNEIRIFDLQGKQKGKSFYGVYKGYIGGVNLAMAGSQIVAATTRDSLAVRVFNKDGKLLKKWAAFTGSVKGGVNVAAGDINGDNIAEIVAGRGSGKPEIKVFSMSGKQIGKSWLGASAKSKTGIAVAVSDVDNDGAGEIVSLSTETFTTVLR</sequence>
<protein>
    <recommendedName>
        <fullName evidence="3">FG-GAP repeat protein</fullName>
    </recommendedName>
</protein>
<dbReference type="SUPFAM" id="SSF69318">
    <property type="entry name" value="Integrin alpha N-terminal domain"/>
    <property type="match status" value="1"/>
</dbReference>
<dbReference type="PANTHER" id="PTHR44103">
    <property type="entry name" value="PROPROTEIN CONVERTASE P"/>
    <property type="match status" value="1"/>
</dbReference>